<evidence type="ECO:0000256" key="7">
    <source>
        <dbReference type="ARBA" id="ARBA00022490"/>
    </source>
</evidence>
<dbReference type="InterPro" id="IPR016009">
    <property type="entry name" value="tRNA_MeTrfase_TRMD/TRM10"/>
</dbReference>
<evidence type="ECO:0000256" key="1">
    <source>
        <dbReference type="ARBA" id="ARBA00002634"/>
    </source>
</evidence>
<dbReference type="PANTHER" id="PTHR46417">
    <property type="entry name" value="TRNA (GUANINE-N(1)-)-METHYLTRANSFERASE"/>
    <property type="match status" value="1"/>
</dbReference>
<proteinExistence type="inferred from homology"/>
<evidence type="ECO:0000256" key="9">
    <source>
        <dbReference type="ARBA" id="ARBA00022679"/>
    </source>
</evidence>
<dbReference type="HAMAP" id="MF_00605">
    <property type="entry name" value="TrmD"/>
    <property type="match status" value="1"/>
</dbReference>
<evidence type="ECO:0000256" key="16">
    <source>
        <dbReference type="PIRSR" id="PIRSR000386-1"/>
    </source>
</evidence>
<dbReference type="Pfam" id="PF01746">
    <property type="entry name" value="tRNA_m1G_MT"/>
    <property type="match status" value="1"/>
</dbReference>
<dbReference type="KEGG" id="hat:RC74_03860"/>
<dbReference type="Gene3D" id="1.10.1270.20">
    <property type="entry name" value="tRNA(m1g37)methyltransferase, domain 2"/>
    <property type="match status" value="1"/>
</dbReference>
<dbReference type="InterPro" id="IPR029028">
    <property type="entry name" value="Alpha/beta_knot_MTases"/>
</dbReference>
<organism evidence="20 21">
    <name type="scientific">Falsihalocynthiibacter arcticus</name>
    <dbReference type="NCBI Taxonomy" id="1579316"/>
    <lineage>
        <taxon>Bacteria</taxon>
        <taxon>Pseudomonadati</taxon>
        <taxon>Pseudomonadota</taxon>
        <taxon>Alphaproteobacteria</taxon>
        <taxon>Rhodobacterales</taxon>
        <taxon>Roseobacteraceae</taxon>
        <taxon>Falsihalocynthiibacter</taxon>
    </lineage>
</organism>
<evidence type="ECO:0000259" key="19">
    <source>
        <dbReference type="Pfam" id="PF01746"/>
    </source>
</evidence>
<evidence type="ECO:0000256" key="5">
    <source>
        <dbReference type="ARBA" id="ARBA00012807"/>
    </source>
</evidence>
<feature type="binding site" evidence="15 16">
    <location>
        <position position="155"/>
    </location>
    <ligand>
        <name>S-adenosyl-L-methionine</name>
        <dbReference type="ChEBI" id="CHEBI:59789"/>
    </ligand>
</feature>
<feature type="region of interest" description="Disordered" evidence="18">
    <location>
        <begin position="249"/>
        <end position="274"/>
    </location>
</feature>
<evidence type="ECO:0000256" key="13">
    <source>
        <dbReference type="ARBA" id="ARBA00033392"/>
    </source>
</evidence>
<dbReference type="GO" id="GO:0002939">
    <property type="term" value="P:tRNA N1-guanine methylation"/>
    <property type="evidence" value="ECO:0007669"/>
    <property type="project" value="TreeGrafter"/>
</dbReference>
<evidence type="ECO:0000256" key="3">
    <source>
        <dbReference type="ARBA" id="ARBA00007630"/>
    </source>
</evidence>
<evidence type="ECO:0000256" key="8">
    <source>
        <dbReference type="ARBA" id="ARBA00022603"/>
    </source>
</evidence>
<evidence type="ECO:0000256" key="14">
    <source>
        <dbReference type="ARBA" id="ARBA00047783"/>
    </source>
</evidence>
<keyword evidence="8 15" id="KW-0489">Methyltransferase</keyword>
<dbReference type="SUPFAM" id="SSF75217">
    <property type="entry name" value="alpha/beta knot"/>
    <property type="match status" value="1"/>
</dbReference>
<name>A0A126UYK8_9RHOB</name>
<keyword evidence="9 15" id="KW-0808">Transferase</keyword>
<keyword evidence="7 15" id="KW-0963">Cytoplasm</keyword>
<comment type="catalytic activity">
    <reaction evidence="14 15 17">
        <text>guanosine(37) in tRNA + S-adenosyl-L-methionine = N(1)-methylguanosine(37) in tRNA + S-adenosyl-L-homocysteine + H(+)</text>
        <dbReference type="Rhea" id="RHEA:36899"/>
        <dbReference type="Rhea" id="RHEA-COMP:10145"/>
        <dbReference type="Rhea" id="RHEA-COMP:10147"/>
        <dbReference type="ChEBI" id="CHEBI:15378"/>
        <dbReference type="ChEBI" id="CHEBI:57856"/>
        <dbReference type="ChEBI" id="CHEBI:59789"/>
        <dbReference type="ChEBI" id="CHEBI:73542"/>
        <dbReference type="ChEBI" id="CHEBI:74269"/>
        <dbReference type="EC" id="2.1.1.228"/>
    </reaction>
</comment>
<dbReference type="EMBL" id="CP014327">
    <property type="protein sequence ID" value="AML50519.1"/>
    <property type="molecule type" value="Genomic_DNA"/>
</dbReference>
<evidence type="ECO:0000313" key="20">
    <source>
        <dbReference type="EMBL" id="AML50519.1"/>
    </source>
</evidence>
<dbReference type="RefSeq" id="WP_039001613.1">
    <property type="nucleotide sequence ID" value="NZ_CP014327.1"/>
</dbReference>
<sequence length="274" mass="30306">MTIPPMKRALATKSHGRLSISTSLKPRELMTDTPRLKGAWTAKIVTLFPEVFPGILGASLTGKALKEGLWALETIDLRSYGDGRHKNVDDTPSGGGAGMVLRADVVGKALEHATHGVPKDRARWPVIYMSPRGKPLTQAMAQKFAQAEGMTILCGRFEGVDERVLEHYEIEEVSLGDFVLTGGEIAAQAMIDATVRLLPDVLGNHVSTEEESFSNGLLEHAQYTRPAIWEGHEIPAVLTSGNHAKVEKWRHEQSEKITQERRPDLWEAYQKRPK</sequence>
<evidence type="ECO:0000256" key="10">
    <source>
        <dbReference type="ARBA" id="ARBA00022691"/>
    </source>
</evidence>
<feature type="compositionally biased region" description="Basic and acidic residues" evidence="18">
    <location>
        <begin position="249"/>
        <end position="265"/>
    </location>
</feature>
<evidence type="ECO:0000256" key="18">
    <source>
        <dbReference type="SAM" id="MobiDB-lite"/>
    </source>
</evidence>
<evidence type="ECO:0000256" key="4">
    <source>
        <dbReference type="ARBA" id="ARBA00011738"/>
    </source>
</evidence>
<evidence type="ECO:0000313" key="21">
    <source>
        <dbReference type="Proteomes" id="UP000070371"/>
    </source>
</evidence>
<dbReference type="InterPro" id="IPR029026">
    <property type="entry name" value="tRNA_m1G_MTases_N"/>
</dbReference>
<dbReference type="NCBIfam" id="TIGR00088">
    <property type="entry name" value="trmD"/>
    <property type="match status" value="1"/>
</dbReference>
<keyword evidence="10 15" id="KW-0949">S-adenosyl-L-methionine</keyword>
<feature type="domain" description="tRNA methyltransferase TRMD/TRM10-type" evidence="19">
    <location>
        <begin position="43"/>
        <end position="267"/>
    </location>
</feature>
<dbReference type="Gene3D" id="3.40.1280.10">
    <property type="match status" value="1"/>
</dbReference>
<feature type="binding site" evidence="15 16">
    <location>
        <begin position="175"/>
        <end position="180"/>
    </location>
    <ligand>
        <name>S-adenosyl-L-methionine</name>
        <dbReference type="ChEBI" id="CHEBI:59789"/>
    </ligand>
</feature>
<reference evidence="20 21" key="1">
    <citation type="submission" date="2016-02" db="EMBL/GenBank/DDBJ databases">
        <title>Complete genome sequence of Halocynthiibacter arcticus PAMC 20958t from arctic marine sediment.</title>
        <authorList>
            <person name="Lee Y.M."/>
            <person name="Baek K."/>
            <person name="Lee H.K."/>
            <person name="Shin S.C."/>
        </authorList>
    </citation>
    <scope>NUCLEOTIDE SEQUENCE [LARGE SCALE GENOMIC DNA]</scope>
    <source>
        <strain evidence="20">PAMC 20958</strain>
    </source>
</reference>
<dbReference type="NCBIfam" id="NF000648">
    <property type="entry name" value="PRK00026.1"/>
    <property type="match status" value="1"/>
</dbReference>
<evidence type="ECO:0000256" key="15">
    <source>
        <dbReference type="HAMAP-Rule" id="MF_00605"/>
    </source>
</evidence>
<comment type="function">
    <text evidence="1 15 17">Specifically methylates guanosine-37 in various tRNAs.</text>
</comment>
<evidence type="ECO:0000256" key="6">
    <source>
        <dbReference type="ARBA" id="ARBA00014679"/>
    </source>
</evidence>
<dbReference type="STRING" id="1579316.RC74_03860"/>
<dbReference type="GO" id="GO:0005829">
    <property type="term" value="C:cytosol"/>
    <property type="evidence" value="ECO:0007669"/>
    <property type="project" value="TreeGrafter"/>
</dbReference>
<dbReference type="EC" id="2.1.1.228" evidence="5 15"/>
<protein>
    <recommendedName>
        <fullName evidence="6 15">tRNA (guanine-N(1)-)-methyltransferase</fullName>
        <ecNumber evidence="5 15">2.1.1.228</ecNumber>
    </recommendedName>
    <alternativeName>
        <fullName evidence="12 15">M1G-methyltransferase</fullName>
    </alternativeName>
    <alternativeName>
        <fullName evidence="13 15">tRNA [GM37] methyltransferase</fullName>
    </alternativeName>
</protein>
<evidence type="ECO:0000256" key="2">
    <source>
        <dbReference type="ARBA" id="ARBA00004496"/>
    </source>
</evidence>
<dbReference type="InterPro" id="IPR023148">
    <property type="entry name" value="tRNA_m1G_MeTrfase_C_sf"/>
</dbReference>
<comment type="similarity">
    <text evidence="3 15 17">Belongs to the RNA methyltransferase TrmD family.</text>
</comment>
<comment type="subunit">
    <text evidence="4 15 17">Homodimer.</text>
</comment>
<dbReference type="AlphaFoldDB" id="A0A126UYK8"/>
<accession>A0A126UYK8</accession>
<evidence type="ECO:0000256" key="17">
    <source>
        <dbReference type="RuleBase" id="RU003464"/>
    </source>
</evidence>
<dbReference type="Proteomes" id="UP000070371">
    <property type="component" value="Chromosome"/>
</dbReference>
<dbReference type="CDD" id="cd18080">
    <property type="entry name" value="TrmD-like"/>
    <property type="match status" value="1"/>
</dbReference>
<keyword evidence="11 15" id="KW-0819">tRNA processing</keyword>
<dbReference type="PIRSF" id="PIRSF000386">
    <property type="entry name" value="tRNA_mtase"/>
    <property type="match status" value="1"/>
</dbReference>
<comment type="subcellular location">
    <subcellularLocation>
        <location evidence="2 15 17">Cytoplasm</location>
    </subcellularLocation>
</comment>
<evidence type="ECO:0000256" key="11">
    <source>
        <dbReference type="ARBA" id="ARBA00022694"/>
    </source>
</evidence>
<dbReference type="InterPro" id="IPR002649">
    <property type="entry name" value="tRNA_m1G_MeTrfase_TrmD"/>
</dbReference>
<gene>
    <name evidence="15" type="primary">trmD</name>
    <name evidence="20" type="ORF">RC74_03860</name>
</gene>
<dbReference type="PANTHER" id="PTHR46417:SF1">
    <property type="entry name" value="TRNA (GUANINE-N(1)-)-METHYLTRANSFERASE"/>
    <property type="match status" value="1"/>
</dbReference>
<keyword evidence="21" id="KW-1185">Reference proteome</keyword>
<evidence type="ECO:0000256" key="12">
    <source>
        <dbReference type="ARBA" id="ARBA00029736"/>
    </source>
</evidence>
<dbReference type="GO" id="GO:0052906">
    <property type="term" value="F:tRNA (guanine(37)-N1)-methyltransferase activity"/>
    <property type="evidence" value="ECO:0007669"/>
    <property type="project" value="UniProtKB-UniRule"/>
</dbReference>